<evidence type="ECO:0000256" key="4">
    <source>
        <dbReference type="ARBA" id="ARBA00022533"/>
    </source>
</evidence>
<protein>
    <recommendedName>
        <fullName evidence="13 15">Uracil phosphoribosyltransferase</fullName>
        <ecNumber evidence="3 15">2.4.2.9</ecNumber>
    </recommendedName>
    <alternativeName>
        <fullName evidence="10 15">UMP pyrophosphorylase</fullName>
    </alternativeName>
    <alternativeName>
        <fullName evidence="14 15">UPRTase</fullName>
    </alternativeName>
</protein>
<keyword evidence="4 15" id="KW-0021">Allosteric enzyme</keyword>
<dbReference type="FunFam" id="3.40.50.2020:FF:000003">
    <property type="entry name" value="Uracil phosphoribosyltransferase"/>
    <property type="match status" value="1"/>
</dbReference>
<dbReference type="InterPro" id="IPR029057">
    <property type="entry name" value="PRTase-like"/>
</dbReference>
<comment type="catalytic activity">
    <reaction evidence="11 15">
        <text>UMP + diphosphate = 5-phospho-alpha-D-ribose 1-diphosphate + uracil</text>
        <dbReference type="Rhea" id="RHEA:13017"/>
        <dbReference type="ChEBI" id="CHEBI:17568"/>
        <dbReference type="ChEBI" id="CHEBI:33019"/>
        <dbReference type="ChEBI" id="CHEBI:57865"/>
        <dbReference type="ChEBI" id="CHEBI:58017"/>
        <dbReference type="EC" id="2.4.2.9"/>
    </reaction>
</comment>
<dbReference type="HOGENOM" id="CLU_067096_2_1_6"/>
<feature type="binding site" evidence="15">
    <location>
        <position position="300"/>
    </location>
    <ligand>
        <name>5-phospho-alpha-D-ribose 1-diphosphate</name>
        <dbReference type="ChEBI" id="CHEBI:58017"/>
    </ligand>
</feature>
<feature type="binding site" evidence="15">
    <location>
        <position position="204"/>
    </location>
    <ligand>
        <name>5-phospho-alpha-D-ribose 1-diphosphate</name>
        <dbReference type="ChEBI" id="CHEBI:58017"/>
    </ligand>
</feature>
<evidence type="ECO:0000256" key="8">
    <source>
        <dbReference type="ARBA" id="ARBA00022842"/>
    </source>
</evidence>
<feature type="region of interest" description="Disordered" evidence="16">
    <location>
        <begin position="29"/>
        <end position="48"/>
    </location>
</feature>
<dbReference type="HAMAP" id="MF_01218_B">
    <property type="entry name" value="Upp_B"/>
    <property type="match status" value="1"/>
</dbReference>
<feature type="domain" description="Phosphoribosyltransferase" evidence="17">
    <location>
        <begin position="108"/>
        <end position="308"/>
    </location>
</feature>
<dbReference type="InterPro" id="IPR000836">
    <property type="entry name" value="PRTase_dom"/>
</dbReference>
<dbReference type="InterPro" id="IPR034332">
    <property type="entry name" value="Upp_B"/>
</dbReference>
<evidence type="ECO:0000256" key="13">
    <source>
        <dbReference type="ARBA" id="ARBA00072146"/>
    </source>
</evidence>
<evidence type="ECO:0000259" key="17">
    <source>
        <dbReference type="Pfam" id="PF14681"/>
    </source>
</evidence>
<keyword evidence="19" id="KW-1185">Reference proteome</keyword>
<organism evidence="18 19">
    <name type="scientific">Xanthomonas oryzae pv. oryzae (strain KACC10331 / KXO85)</name>
    <dbReference type="NCBI Taxonomy" id="291331"/>
    <lineage>
        <taxon>Bacteria</taxon>
        <taxon>Pseudomonadati</taxon>
        <taxon>Pseudomonadota</taxon>
        <taxon>Gammaproteobacteria</taxon>
        <taxon>Lysobacterales</taxon>
        <taxon>Lysobacteraceae</taxon>
        <taxon>Xanthomonas</taxon>
    </lineage>
</organism>
<dbReference type="NCBIfam" id="TIGR01091">
    <property type="entry name" value="upp"/>
    <property type="match status" value="1"/>
</dbReference>
<dbReference type="GO" id="GO:0000287">
    <property type="term" value="F:magnesium ion binding"/>
    <property type="evidence" value="ECO:0007669"/>
    <property type="project" value="UniProtKB-UniRule"/>
</dbReference>
<keyword evidence="7 15" id="KW-0547">Nucleotide-binding</keyword>
<evidence type="ECO:0000256" key="7">
    <source>
        <dbReference type="ARBA" id="ARBA00022741"/>
    </source>
</evidence>
<name>Q5GZW6_XANOR</name>
<dbReference type="Proteomes" id="UP000006735">
    <property type="component" value="Chromosome"/>
</dbReference>
<dbReference type="SUPFAM" id="SSF53271">
    <property type="entry name" value="PRTase-like"/>
    <property type="match status" value="1"/>
</dbReference>
<dbReference type="NCBIfam" id="NF001097">
    <property type="entry name" value="PRK00129.1"/>
    <property type="match status" value="1"/>
</dbReference>
<dbReference type="GO" id="GO:0006223">
    <property type="term" value="P:uracil salvage"/>
    <property type="evidence" value="ECO:0007669"/>
    <property type="project" value="InterPro"/>
</dbReference>
<evidence type="ECO:0000256" key="3">
    <source>
        <dbReference type="ARBA" id="ARBA00011894"/>
    </source>
</evidence>
<feature type="binding site" evidence="15">
    <location>
        <position position="179"/>
    </location>
    <ligand>
        <name>5-phospho-alpha-D-ribose 1-diphosphate</name>
        <dbReference type="ChEBI" id="CHEBI:58017"/>
    </ligand>
</feature>
<evidence type="ECO:0000256" key="12">
    <source>
        <dbReference type="ARBA" id="ARBA00056901"/>
    </source>
</evidence>
<dbReference type="UniPathway" id="UPA00574">
    <property type="reaction ID" value="UER00636"/>
</dbReference>
<comment type="pathway">
    <text evidence="1 15">Pyrimidine metabolism; UMP biosynthesis via salvage pathway; UMP from uracil: step 1/1.</text>
</comment>
<dbReference type="EMBL" id="AE013598">
    <property type="protein sequence ID" value="AAW75755.1"/>
    <property type="molecule type" value="Genomic_DNA"/>
</dbReference>
<evidence type="ECO:0000256" key="10">
    <source>
        <dbReference type="ARBA" id="ARBA00031082"/>
    </source>
</evidence>
<dbReference type="KEGG" id="xoo:XOO2501"/>
<keyword evidence="9 15" id="KW-0342">GTP-binding</keyword>
<dbReference type="Gene3D" id="3.40.50.2020">
    <property type="match status" value="1"/>
</dbReference>
<gene>
    <name evidence="15 18" type="primary">upp</name>
    <name evidence="18" type="ordered locus">XOO2501</name>
</gene>
<evidence type="ECO:0000313" key="18">
    <source>
        <dbReference type="EMBL" id="AAW75755.1"/>
    </source>
</evidence>
<evidence type="ECO:0000256" key="6">
    <source>
        <dbReference type="ARBA" id="ARBA00022679"/>
    </source>
</evidence>
<feature type="binding site" evidence="15">
    <location>
        <begin position="299"/>
        <end position="301"/>
    </location>
    <ligand>
        <name>uracil</name>
        <dbReference type="ChEBI" id="CHEBI:17568"/>
    </ligand>
</feature>
<dbReference type="GO" id="GO:0044206">
    <property type="term" value="P:UMP salvage"/>
    <property type="evidence" value="ECO:0007669"/>
    <property type="project" value="UniProtKB-UniRule"/>
</dbReference>
<evidence type="ECO:0000313" key="19">
    <source>
        <dbReference type="Proteomes" id="UP000006735"/>
    </source>
</evidence>
<dbReference type="InterPro" id="IPR005765">
    <property type="entry name" value="UPRT"/>
</dbReference>
<keyword evidence="8 15" id="KW-0460">Magnesium</keyword>
<dbReference type="PANTHER" id="PTHR32315">
    <property type="entry name" value="ADENINE PHOSPHORIBOSYLTRANSFERASE"/>
    <property type="match status" value="1"/>
</dbReference>
<keyword evidence="5 15" id="KW-0328">Glycosyltransferase</keyword>
<comment type="cofactor">
    <cofactor evidence="15">
        <name>Mg(2+)</name>
        <dbReference type="ChEBI" id="CHEBI:18420"/>
    </cofactor>
    <text evidence="15">Binds 1 Mg(2+) ion per subunit. The magnesium is bound as Mg-PRPP.</text>
</comment>
<accession>Q5GZW6</accession>
<dbReference type="InterPro" id="IPR050054">
    <property type="entry name" value="UPRTase/APRTase"/>
</dbReference>
<comment type="similarity">
    <text evidence="2 15">Belongs to the UPRTase family.</text>
</comment>
<dbReference type="Pfam" id="PF14681">
    <property type="entry name" value="UPRTase"/>
    <property type="match status" value="1"/>
</dbReference>
<reference evidence="18 19" key="1">
    <citation type="journal article" date="2005" name="Nucleic Acids Res.">
        <title>The genome sequence of Xanthomonas oryzae pathovar oryzae KACC10331, the bacterial blight pathogen of rice.</title>
        <authorList>
            <person name="Lee B.M."/>
            <person name="Park Y.J."/>
            <person name="Park D.S."/>
            <person name="Kang H.W."/>
            <person name="Kim J.G."/>
            <person name="Song E.S."/>
            <person name="Park I.C."/>
            <person name="Yoon U.H."/>
            <person name="Hahn J.H."/>
            <person name="Koo B.S."/>
            <person name="Lee G.B."/>
            <person name="Kim H."/>
            <person name="Park H.S."/>
            <person name="Yoon K.O."/>
            <person name="Kim J.H."/>
            <person name="Jung C.H."/>
            <person name="Koh N.H."/>
            <person name="Seo J.S."/>
            <person name="Go S.J."/>
        </authorList>
    </citation>
    <scope>NUCLEOTIDE SEQUENCE [LARGE SCALE GENOMIC DNA]</scope>
    <source>
        <strain evidence="19">KACC10331 / KXO85</strain>
    </source>
</reference>
<dbReference type="GO" id="GO:0005737">
    <property type="term" value="C:cytoplasm"/>
    <property type="evidence" value="ECO:0007669"/>
    <property type="project" value="UniProtKB-ARBA"/>
</dbReference>
<evidence type="ECO:0000256" key="16">
    <source>
        <dbReference type="SAM" id="MobiDB-lite"/>
    </source>
</evidence>
<feature type="binding site" evidence="15">
    <location>
        <position position="294"/>
    </location>
    <ligand>
        <name>uracil</name>
        <dbReference type="ChEBI" id="CHEBI:17568"/>
    </ligand>
</feature>
<evidence type="ECO:0000256" key="5">
    <source>
        <dbReference type="ARBA" id="ARBA00022676"/>
    </source>
</evidence>
<keyword evidence="6 15" id="KW-0808">Transferase</keyword>
<evidence type="ECO:0000256" key="2">
    <source>
        <dbReference type="ARBA" id="ARBA00009516"/>
    </source>
</evidence>
<dbReference type="GO" id="GO:0004845">
    <property type="term" value="F:uracil phosphoribosyltransferase activity"/>
    <property type="evidence" value="ECO:0007669"/>
    <property type="project" value="UniProtKB-UniRule"/>
</dbReference>
<dbReference type="STRING" id="291331.XOO2501"/>
<proteinExistence type="inferred from homology"/>
<feature type="binding site" evidence="15">
    <location>
        <begin position="231"/>
        <end position="239"/>
    </location>
    <ligand>
        <name>5-phospho-alpha-D-ribose 1-diphosphate</name>
        <dbReference type="ChEBI" id="CHEBI:58017"/>
    </ligand>
</feature>
<sequence length="311" mass="34251">MRAHFEPLQVDCRSAGCAASGRILSRVRQRAPRGCSQRQRNRQAERSPVQHRRFPIGYEWVGTLCLRRFTDMTSAFAITPNVWRHTARLRHTAPFASLSLPMNIVEVRHPLVQHKIGLLRDASLSTKGFRELVTELGTLLAYEATANLETESHTQPGWAGPVNVQRIAGAKITLVPILRAGLGMLPGVLALIPTARVSVVGLQRDEETLQPVPYFERLTGRLEERDALILDPMLATGGTLIATIDMLKRAGARRIKGIFLVAAPEGLKALEAVHPDVEVYTAAIDDHLNDKGYILPGLGDAGDRIFGTRVE</sequence>
<comment type="function">
    <text evidence="12 15">Catalyzes the conversion of uracil and 5-phospho-alpha-D-ribose 1-diphosphate (PRPP) to UMP and diphosphate.</text>
</comment>
<dbReference type="EC" id="2.4.2.9" evidence="3 15"/>
<dbReference type="GO" id="GO:0005525">
    <property type="term" value="F:GTP binding"/>
    <property type="evidence" value="ECO:0007669"/>
    <property type="project" value="UniProtKB-KW"/>
</dbReference>
<evidence type="ECO:0000256" key="15">
    <source>
        <dbReference type="HAMAP-Rule" id="MF_01218"/>
    </source>
</evidence>
<dbReference type="CDD" id="cd06223">
    <property type="entry name" value="PRTases_typeI"/>
    <property type="match status" value="1"/>
</dbReference>
<evidence type="ECO:0000256" key="14">
    <source>
        <dbReference type="ARBA" id="ARBA00079807"/>
    </source>
</evidence>
<dbReference type="AlphaFoldDB" id="Q5GZW6"/>
<dbReference type="PANTHER" id="PTHR32315:SF4">
    <property type="entry name" value="URACIL PHOSPHORIBOSYLTRANSFERASE, CHLOROPLASTIC"/>
    <property type="match status" value="1"/>
</dbReference>
<evidence type="ECO:0000256" key="11">
    <source>
        <dbReference type="ARBA" id="ARBA00052919"/>
    </source>
</evidence>
<evidence type="ECO:0000256" key="1">
    <source>
        <dbReference type="ARBA" id="ARBA00005180"/>
    </source>
</evidence>
<comment type="activity regulation">
    <text evidence="15">Allosterically activated by GTP.</text>
</comment>
<evidence type="ECO:0000256" key="9">
    <source>
        <dbReference type="ARBA" id="ARBA00023134"/>
    </source>
</evidence>